<accession>Q2GM29</accession>
<evidence type="ECO:0000313" key="2">
    <source>
        <dbReference type="Proteomes" id="UP000001056"/>
    </source>
</evidence>
<dbReference type="Proteomes" id="UP000001056">
    <property type="component" value="Unassembled WGS sequence"/>
</dbReference>
<organism evidence="1 2">
    <name type="scientific">Chaetomium globosum (strain ATCC 6205 / CBS 148.51 / DSM 1962 / NBRC 6347 / NRRL 1970)</name>
    <name type="common">Soil fungus</name>
    <dbReference type="NCBI Taxonomy" id="306901"/>
    <lineage>
        <taxon>Eukaryota</taxon>
        <taxon>Fungi</taxon>
        <taxon>Dikarya</taxon>
        <taxon>Ascomycota</taxon>
        <taxon>Pezizomycotina</taxon>
        <taxon>Sordariomycetes</taxon>
        <taxon>Sordariomycetidae</taxon>
        <taxon>Sordariales</taxon>
        <taxon>Chaetomiaceae</taxon>
        <taxon>Chaetomium</taxon>
    </lineage>
</organism>
<evidence type="ECO:0000313" key="1">
    <source>
        <dbReference type="EMBL" id="EAQ83157.1"/>
    </source>
</evidence>
<gene>
    <name evidence="1" type="ORF">CHGG_10975</name>
</gene>
<name>Q2GM29_CHAGB</name>
<protein>
    <submittedName>
        <fullName evidence="1">Uncharacterized protein</fullName>
    </submittedName>
</protein>
<proteinExistence type="predicted"/>
<dbReference type="AlphaFoldDB" id="Q2GM29"/>
<dbReference type="VEuPathDB" id="FungiDB:CHGG_10975"/>
<dbReference type="HOGENOM" id="CLU_2542375_0_0_1"/>
<reference evidence="2" key="1">
    <citation type="journal article" date="2015" name="Genome Announc.">
        <title>Draft genome sequence of the cellulolytic fungus Chaetomium globosum.</title>
        <authorList>
            <person name="Cuomo C.A."/>
            <person name="Untereiner W.A."/>
            <person name="Ma L.-J."/>
            <person name="Grabherr M."/>
            <person name="Birren B.W."/>
        </authorList>
    </citation>
    <scope>NUCLEOTIDE SEQUENCE [LARGE SCALE GENOMIC DNA]</scope>
    <source>
        <strain evidence="2">ATCC 6205 / CBS 148.51 / DSM 1962 / NBRC 6347 / NRRL 1970</strain>
    </source>
</reference>
<dbReference type="InParanoid" id="Q2GM29"/>
<sequence length="83" mass="8720">MWVRLVPRLACLPADATVGVPGAGGVADRVVPGDIARRGGRCVDGRGEQAKEKGESGSLHCESGRYAIKWLLSKAQDSGAFVR</sequence>
<dbReference type="RefSeq" id="XP_001226242.1">
    <property type="nucleotide sequence ID" value="XM_001226241.1"/>
</dbReference>
<keyword evidence="2" id="KW-1185">Reference proteome</keyword>
<dbReference type="EMBL" id="CH408036">
    <property type="protein sequence ID" value="EAQ83157.1"/>
    <property type="molecule type" value="Genomic_DNA"/>
</dbReference>
<dbReference type="GeneID" id="4397266"/>